<dbReference type="Gene3D" id="2.60.40.10">
    <property type="entry name" value="Immunoglobulins"/>
    <property type="match status" value="1"/>
</dbReference>
<keyword evidence="6" id="KW-0539">Nucleus</keyword>
<evidence type="ECO:0000313" key="11">
    <source>
        <dbReference type="Proteomes" id="UP000324091"/>
    </source>
</evidence>
<comment type="caution">
    <text evidence="10">The sequence shown here is derived from an EMBL/GenBank/DDBJ whole genome shotgun (WGS) entry which is preliminary data.</text>
</comment>
<dbReference type="InterPro" id="IPR008967">
    <property type="entry name" value="p53-like_TF_DNA-bd_sf"/>
</dbReference>
<dbReference type="Pfam" id="PF09270">
    <property type="entry name" value="BTD"/>
    <property type="match status" value="1"/>
</dbReference>
<dbReference type="SMART" id="SM01267">
    <property type="entry name" value="LAG1_DNAbind"/>
    <property type="match status" value="1"/>
</dbReference>
<dbReference type="SMART" id="SM01268">
    <property type="entry name" value="BTD"/>
    <property type="match status" value="1"/>
</dbReference>
<comment type="similarity">
    <text evidence="2">Belongs to the Su(H) family.</text>
</comment>
<dbReference type="Pfam" id="PF09271">
    <property type="entry name" value="LAG1-DNAbind"/>
    <property type="match status" value="1"/>
</dbReference>
<dbReference type="InterPro" id="IPR037095">
    <property type="entry name" value="RBP-J/Cbf11_DNA-bd_sf"/>
</dbReference>
<accession>A0A5C6MJ34</accession>
<evidence type="ECO:0000256" key="1">
    <source>
        <dbReference type="ARBA" id="ARBA00004123"/>
    </source>
</evidence>
<dbReference type="SUPFAM" id="SSF110217">
    <property type="entry name" value="DNA-binding protein LAG-1 (CSL)"/>
    <property type="match status" value="1"/>
</dbReference>
<keyword evidence="5" id="KW-0804">Transcription</keyword>
<evidence type="ECO:0000256" key="4">
    <source>
        <dbReference type="ARBA" id="ARBA00023125"/>
    </source>
</evidence>
<dbReference type="PANTHER" id="PTHR10665">
    <property type="entry name" value="RECOMBINING BINDING PROTEIN SUPPRESSOR OF HAIRLESS"/>
    <property type="match status" value="1"/>
</dbReference>
<dbReference type="SUPFAM" id="SSF81296">
    <property type="entry name" value="E set domains"/>
    <property type="match status" value="1"/>
</dbReference>
<feature type="compositionally biased region" description="Basic and acidic residues" evidence="7">
    <location>
        <begin position="1"/>
        <end position="10"/>
    </location>
</feature>
<feature type="domain" description="RBP-J/Cbf11/Cbf12 DNA binding" evidence="8">
    <location>
        <begin position="246"/>
        <end position="384"/>
    </location>
</feature>
<proteinExistence type="inferred from homology"/>
<feature type="region of interest" description="Disordered" evidence="7">
    <location>
        <begin position="1"/>
        <end position="92"/>
    </location>
</feature>
<dbReference type="SUPFAM" id="SSF49417">
    <property type="entry name" value="p53-like transcription factors"/>
    <property type="match status" value="1"/>
</dbReference>
<keyword evidence="4" id="KW-0238">DNA-binding</keyword>
<evidence type="ECO:0000313" key="10">
    <source>
        <dbReference type="EMBL" id="TWW54759.1"/>
    </source>
</evidence>
<dbReference type="InterPro" id="IPR015350">
    <property type="entry name" value="Beta-trefoil_DNA-bd_dom"/>
</dbReference>
<keyword evidence="3" id="KW-0805">Transcription regulation</keyword>
<dbReference type="GO" id="GO:0001228">
    <property type="term" value="F:DNA-binding transcription activator activity, RNA polymerase II-specific"/>
    <property type="evidence" value="ECO:0007669"/>
    <property type="project" value="InterPro"/>
</dbReference>
<comment type="subcellular location">
    <subcellularLocation>
        <location evidence="1">Nucleus</location>
    </subcellularLocation>
</comment>
<dbReference type="GO" id="GO:0000978">
    <property type="term" value="F:RNA polymerase II cis-regulatory region sequence-specific DNA binding"/>
    <property type="evidence" value="ECO:0007669"/>
    <property type="project" value="InterPro"/>
</dbReference>
<evidence type="ECO:0000256" key="7">
    <source>
        <dbReference type="SAM" id="MobiDB-lite"/>
    </source>
</evidence>
<evidence type="ECO:0000259" key="8">
    <source>
        <dbReference type="SMART" id="SM01267"/>
    </source>
</evidence>
<dbReference type="AlphaFoldDB" id="A0A5C6MJ34"/>
<dbReference type="InterPro" id="IPR036358">
    <property type="entry name" value="BTD_sf"/>
</dbReference>
<dbReference type="GO" id="GO:0005634">
    <property type="term" value="C:nucleus"/>
    <property type="evidence" value="ECO:0007669"/>
    <property type="project" value="UniProtKB-SubCell"/>
</dbReference>
<dbReference type="Proteomes" id="UP000324091">
    <property type="component" value="Unassembled WGS sequence"/>
</dbReference>
<protein>
    <submittedName>
        <fullName evidence="10">Recombining binding protein suppressor of hairless-like protein</fullName>
    </submittedName>
</protein>
<feature type="compositionally biased region" description="Pro residues" evidence="7">
    <location>
        <begin position="160"/>
        <end position="173"/>
    </location>
</feature>
<dbReference type="InterPro" id="IPR015351">
    <property type="entry name" value="RBP-J/Cbf11/Cbf12_DNA-bd"/>
</dbReference>
<dbReference type="InterPro" id="IPR040159">
    <property type="entry name" value="CLS_fam"/>
</dbReference>
<dbReference type="Gene3D" id="2.60.40.1450">
    <property type="entry name" value="LAG1, DNA binding domain"/>
    <property type="match status" value="1"/>
</dbReference>
<name>A0A5C6MJ34_9TELE</name>
<evidence type="ECO:0000256" key="5">
    <source>
        <dbReference type="ARBA" id="ARBA00023163"/>
    </source>
</evidence>
<keyword evidence="11" id="KW-1185">Reference proteome</keyword>
<dbReference type="Gene3D" id="2.80.10.50">
    <property type="match status" value="1"/>
</dbReference>
<reference evidence="10 11" key="1">
    <citation type="submission" date="2019-04" db="EMBL/GenBank/DDBJ databases">
        <title>Chromosome genome assembly for Takifugu flavidus.</title>
        <authorList>
            <person name="Xiao S."/>
        </authorList>
    </citation>
    <scope>NUCLEOTIDE SEQUENCE [LARGE SCALE GENOMIC DNA]</scope>
    <source>
        <strain evidence="10">HTHZ2018</strain>
        <tissue evidence="10">Muscle</tissue>
    </source>
</reference>
<evidence type="ECO:0000256" key="3">
    <source>
        <dbReference type="ARBA" id="ARBA00023015"/>
    </source>
</evidence>
<dbReference type="InterPro" id="IPR038007">
    <property type="entry name" value="RBP-Jkappa_IPT"/>
</dbReference>
<feature type="region of interest" description="Disordered" evidence="7">
    <location>
        <begin position="147"/>
        <end position="173"/>
    </location>
</feature>
<gene>
    <name evidence="10" type="ORF">D4764_0097350</name>
</gene>
<dbReference type="EMBL" id="RHFK02000105">
    <property type="protein sequence ID" value="TWW54759.1"/>
    <property type="molecule type" value="Genomic_DNA"/>
</dbReference>
<dbReference type="InterPro" id="IPR014756">
    <property type="entry name" value="Ig_E-set"/>
</dbReference>
<feature type="domain" description="Beta-trefoil DNA-binding" evidence="9">
    <location>
        <begin position="385"/>
        <end position="534"/>
    </location>
</feature>
<sequence length="678" mass="73915">MDQLDTRQDGGTETQVPPPGPPLADTHHLFPPAAAPGTVGPLTHLGTLLAGDDAPGSGEWDRWGQRSLGSAEPGITGAWDQRSLGSAEPGITGAWDQRSLESTGAWNHRSLGSAEPGIRGSGRLVAGTRVIAECVIAECVTSSLSCGTGGGGGRGAERPPQTPPKIPAAPPDLLLPPQTCCPPHSYCPPRPAAPPRSAAPPDLLPPSFLWWRSSPWVEVRPDSGLQDCQQLGVARQPGREAPADQSVTILHAKVAQKSYGNEKRFFCPPPCVYISGRGWRVMQDHLKEAGYGDSVYRLGGYMCLDSSSQSQADTFKLVFDQQSSSKMFACAKSLFISDQDKRKHFCLLLRLFLGNRQEVGLFQSRLIKVISKPSQKRQSMKNADLCISSCSRVALFNRLRSQTVSTRYLSVDRGAFIVSARQWTAFTITLVDEQRSDHRDVVLSEGFICYGCVVQLVCTESGVTLPPMVIRKVNKQHAILDVDEPVSQLHKCAFQFRDSSHSFLCLSNDSVVRHQASCSPRDPSRVVLNDGSCWTIIGVEAVEFTFNQGLACVPTPVTPFPVIVGLEVNGGGHVAMLEIHGENFSPHLKVWFGTIETDTMYKKDMKKQKFRFLLSEPLSEVLKTASRLLSGGNCRRGTSARYPGADLHFQRRYLSISCGSVDQELLQLSSSWSMNTVS</sequence>
<dbReference type="Pfam" id="PF20144">
    <property type="entry name" value="TIG_SUH"/>
    <property type="match status" value="1"/>
</dbReference>
<organism evidence="10 11">
    <name type="scientific">Takifugu flavidus</name>
    <name type="common">sansaifugu</name>
    <dbReference type="NCBI Taxonomy" id="433684"/>
    <lineage>
        <taxon>Eukaryota</taxon>
        <taxon>Metazoa</taxon>
        <taxon>Chordata</taxon>
        <taxon>Craniata</taxon>
        <taxon>Vertebrata</taxon>
        <taxon>Euteleostomi</taxon>
        <taxon>Actinopterygii</taxon>
        <taxon>Neopterygii</taxon>
        <taxon>Teleostei</taxon>
        <taxon>Neoteleostei</taxon>
        <taxon>Acanthomorphata</taxon>
        <taxon>Eupercaria</taxon>
        <taxon>Tetraodontiformes</taxon>
        <taxon>Tetradontoidea</taxon>
        <taxon>Tetraodontidae</taxon>
        <taxon>Takifugu</taxon>
    </lineage>
</organism>
<dbReference type="InterPro" id="IPR013783">
    <property type="entry name" value="Ig-like_fold"/>
</dbReference>
<dbReference type="GO" id="GO:0007399">
    <property type="term" value="P:nervous system development"/>
    <property type="evidence" value="ECO:0007669"/>
    <property type="project" value="UniProtKB-ARBA"/>
</dbReference>
<evidence type="ECO:0000259" key="9">
    <source>
        <dbReference type="SMART" id="SM01268"/>
    </source>
</evidence>
<evidence type="ECO:0000256" key="2">
    <source>
        <dbReference type="ARBA" id="ARBA00009704"/>
    </source>
</evidence>
<evidence type="ECO:0000256" key="6">
    <source>
        <dbReference type="ARBA" id="ARBA00023242"/>
    </source>
</evidence>